<proteinExistence type="predicted"/>
<evidence type="ECO:0000313" key="3">
    <source>
        <dbReference type="EMBL" id="GIO33419.1"/>
    </source>
</evidence>
<dbReference type="Pfam" id="PF18164">
    <property type="entry name" value="GNAT_C"/>
    <property type="match status" value="1"/>
</dbReference>
<evidence type="ECO:0000259" key="1">
    <source>
        <dbReference type="Pfam" id="PF18082"/>
    </source>
</evidence>
<protein>
    <recommendedName>
        <fullName evidence="5">GNAT-like C-terminal domain-containing protein</fullName>
    </recommendedName>
</protein>
<name>A0A919XKG9_9BACL</name>
<dbReference type="InterPro" id="IPR041273">
    <property type="entry name" value="NAT_N"/>
</dbReference>
<evidence type="ECO:0000259" key="2">
    <source>
        <dbReference type="Pfam" id="PF18164"/>
    </source>
</evidence>
<organism evidence="3 4">
    <name type="scientific">Paenibacillus albilobatus</name>
    <dbReference type="NCBI Taxonomy" id="2716884"/>
    <lineage>
        <taxon>Bacteria</taxon>
        <taxon>Bacillati</taxon>
        <taxon>Bacillota</taxon>
        <taxon>Bacilli</taxon>
        <taxon>Bacillales</taxon>
        <taxon>Paenibacillaceae</taxon>
        <taxon>Paenibacillus</taxon>
    </lineage>
</organism>
<evidence type="ECO:0008006" key="5">
    <source>
        <dbReference type="Google" id="ProtNLM"/>
    </source>
</evidence>
<accession>A0A919XKG9</accession>
<dbReference type="Gene3D" id="3.40.630.120">
    <property type="match status" value="1"/>
</dbReference>
<reference evidence="3" key="1">
    <citation type="submission" date="2021-03" db="EMBL/GenBank/DDBJ databases">
        <title>Antimicrobial resistance genes in bacteria isolated from Japanese honey, and their potential for conferring macrolide and lincosamide resistance in the American foulbrood pathogen Paenibacillus larvae.</title>
        <authorList>
            <person name="Okamoto M."/>
            <person name="Kumagai M."/>
            <person name="Kanamori H."/>
            <person name="Takamatsu D."/>
        </authorList>
    </citation>
    <scope>NUCLEOTIDE SEQUENCE</scope>
    <source>
        <strain evidence="3">J2TS6</strain>
    </source>
</reference>
<dbReference type="EMBL" id="BORQ01000006">
    <property type="protein sequence ID" value="GIO33419.1"/>
    <property type="molecule type" value="Genomic_DNA"/>
</dbReference>
<feature type="domain" description="GNAT-like C-terminal" evidence="2">
    <location>
        <begin position="264"/>
        <end position="394"/>
    </location>
</feature>
<feature type="domain" description="N-acyltransferase N-terminal" evidence="1">
    <location>
        <begin position="43"/>
        <end position="173"/>
    </location>
</feature>
<dbReference type="Proteomes" id="UP000679779">
    <property type="component" value="Unassembled WGS sequence"/>
</dbReference>
<dbReference type="RefSeq" id="WP_160043575.1">
    <property type="nucleotide sequence ID" value="NZ_BORQ01000006.1"/>
</dbReference>
<evidence type="ECO:0000313" key="4">
    <source>
        <dbReference type="Proteomes" id="UP000679779"/>
    </source>
</evidence>
<dbReference type="AlphaFoldDB" id="A0A919XKG9"/>
<dbReference type="Pfam" id="PF18082">
    <property type="entry name" value="NAT_N"/>
    <property type="match status" value="1"/>
</dbReference>
<gene>
    <name evidence="3" type="ORF">J2TS6_45600</name>
</gene>
<keyword evidence="4" id="KW-1185">Reference proteome</keyword>
<dbReference type="InterPro" id="IPR041644">
    <property type="entry name" value="GNAT_C"/>
</dbReference>
<sequence>MERQLDFNECTAICNFDYLPEGLEAKYNRYHPDHKSYLIPRDFLSELFEHYQIPEHTRQRLVRGIEEIEHHAVLFHFTKFLVEEMCSARNRCDETRYTNMTPGCMDQDGDLYSFLLLLACVVPSMEMLQKRSVPKAYYERIPHQPLKHQLEKLVQHGDAKVHDFPWAMNFYTCSIFLLDRFYFIPYRFGDPFTMFRHVDTQEVIALRHAGEEFRSDGQRNGVNDVYDPHGCFISEWRENGESIRAHRINPMGFVERETTSILKKDWEPALQEGDMLLALHIPSGPGYTPERLKNSMSMAMEFYGEYFPELPIKGFWSASWLYDTRLSLLLDNEKSNIVRVQRQFYNYPTLEGDGMLRYEVFGDRNIDPVRSPGGFTTSLQKAAAAYMQTGARFNTLSMIVLKEDIGRIGSMPYITEADMEQFRRTVDSHLREVTG</sequence>
<comment type="caution">
    <text evidence="3">The sequence shown here is derived from an EMBL/GenBank/DDBJ whole genome shotgun (WGS) entry which is preliminary data.</text>
</comment>